<comment type="caution">
    <text evidence="6">The sequence shown here is derived from an EMBL/GenBank/DDBJ whole genome shotgun (WGS) entry which is preliminary data.</text>
</comment>
<dbReference type="FunFam" id="1.10.10.200:FF:000002">
    <property type="entry name" value="Probable transcriptional regulatory protein CLM62_37755"/>
    <property type="match status" value="1"/>
</dbReference>
<dbReference type="PANTHER" id="PTHR12532:SF0">
    <property type="entry name" value="TRANSLATIONAL ACTIVATOR OF CYTOCHROME C OXIDASE 1"/>
    <property type="match status" value="1"/>
</dbReference>
<dbReference type="InterPro" id="IPR026564">
    <property type="entry name" value="Transcrip_reg_TACO1-like_dom3"/>
</dbReference>
<proteinExistence type="inferred from homology"/>
<evidence type="ECO:0000259" key="4">
    <source>
        <dbReference type="Pfam" id="PF01709"/>
    </source>
</evidence>
<dbReference type="Gene3D" id="3.30.70.980">
    <property type="match status" value="1"/>
</dbReference>
<accession>A0A1F6BQX6</accession>
<evidence type="ECO:0000313" key="7">
    <source>
        <dbReference type="Proteomes" id="UP000179324"/>
    </source>
</evidence>
<dbReference type="Proteomes" id="UP000179324">
    <property type="component" value="Unassembled WGS sequence"/>
</dbReference>
<dbReference type="GO" id="GO:0005737">
    <property type="term" value="C:cytoplasm"/>
    <property type="evidence" value="ECO:0007669"/>
    <property type="project" value="UniProtKB-ARBA"/>
</dbReference>
<feature type="domain" description="TACO1/YebC-like second and third" evidence="4">
    <location>
        <begin position="79"/>
        <end position="135"/>
    </location>
</feature>
<keyword evidence="2" id="KW-0805">Transcription regulation</keyword>
<dbReference type="InterPro" id="IPR017856">
    <property type="entry name" value="Integrase-like_N"/>
</dbReference>
<dbReference type="InterPro" id="IPR002876">
    <property type="entry name" value="Transcrip_reg_TACO1-like"/>
</dbReference>
<organism evidence="6 7">
    <name type="scientific">Candidatus Jorgensenbacteria bacterium GWC1_48_12</name>
    <dbReference type="NCBI Taxonomy" id="1798469"/>
    <lineage>
        <taxon>Bacteria</taxon>
        <taxon>Candidatus Joergenseniibacteriota</taxon>
    </lineage>
</organism>
<evidence type="ECO:0000259" key="5">
    <source>
        <dbReference type="Pfam" id="PF20772"/>
    </source>
</evidence>
<dbReference type="InterPro" id="IPR049083">
    <property type="entry name" value="TACO1_YebC_N"/>
</dbReference>
<gene>
    <name evidence="6" type="ORF">A2127_00700</name>
</gene>
<evidence type="ECO:0008006" key="8">
    <source>
        <dbReference type="Google" id="ProtNLM"/>
    </source>
</evidence>
<feature type="domain" description="TACO1/YebC-like N-terminal" evidence="5">
    <location>
        <begin position="5"/>
        <end position="73"/>
    </location>
</feature>
<dbReference type="AlphaFoldDB" id="A0A1F6BQX6"/>
<evidence type="ECO:0000256" key="2">
    <source>
        <dbReference type="ARBA" id="ARBA00023015"/>
    </source>
</evidence>
<dbReference type="SUPFAM" id="SSF75625">
    <property type="entry name" value="YebC-like"/>
    <property type="match status" value="1"/>
</dbReference>
<dbReference type="EMBL" id="MFKI01000015">
    <property type="protein sequence ID" value="OGG39334.1"/>
    <property type="molecule type" value="Genomic_DNA"/>
</dbReference>
<protein>
    <recommendedName>
        <fullName evidence="8">Transcriptional regulator</fullName>
    </recommendedName>
</protein>
<sequence>MAGHNKWKQIKVKKGVLDKKRSALFSKLLKAITVAARDEEKPEFNPRLKAALERAKQSNVPQENIERAIKKVRERAQSLEEITIEAYGPGGAAVIIEAITDNRNRTVQEIKLMLKNNGGRIAEPGATSWAFEKNGEEWRPKFKQELGNGDKEKTEKLLATLEELEDVQKVYTNLP</sequence>
<evidence type="ECO:0000313" key="6">
    <source>
        <dbReference type="EMBL" id="OGG39334.1"/>
    </source>
</evidence>
<evidence type="ECO:0000256" key="1">
    <source>
        <dbReference type="ARBA" id="ARBA00008724"/>
    </source>
</evidence>
<dbReference type="Pfam" id="PF20772">
    <property type="entry name" value="TACO1_YebC_N"/>
    <property type="match status" value="1"/>
</dbReference>
<dbReference type="InterPro" id="IPR048300">
    <property type="entry name" value="TACO1_YebC-like_2nd/3rd_dom"/>
</dbReference>
<comment type="similarity">
    <text evidence="1">Belongs to the TACO1 family.</text>
</comment>
<dbReference type="Pfam" id="PF01709">
    <property type="entry name" value="Transcrip_reg"/>
    <property type="match status" value="2"/>
</dbReference>
<feature type="domain" description="TACO1/YebC-like second and third" evidence="4">
    <location>
        <begin position="137"/>
        <end position="174"/>
    </location>
</feature>
<evidence type="ECO:0000256" key="3">
    <source>
        <dbReference type="ARBA" id="ARBA00023163"/>
    </source>
</evidence>
<reference evidence="6 7" key="1">
    <citation type="journal article" date="2016" name="Nat. Commun.">
        <title>Thousands of microbial genomes shed light on interconnected biogeochemical processes in an aquifer system.</title>
        <authorList>
            <person name="Anantharaman K."/>
            <person name="Brown C.T."/>
            <person name="Hug L.A."/>
            <person name="Sharon I."/>
            <person name="Castelle C.J."/>
            <person name="Probst A.J."/>
            <person name="Thomas B.C."/>
            <person name="Singh A."/>
            <person name="Wilkins M.J."/>
            <person name="Karaoz U."/>
            <person name="Brodie E.L."/>
            <person name="Williams K.H."/>
            <person name="Hubbard S.S."/>
            <person name="Banfield J.F."/>
        </authorList>
    </citation>
    <scope>NUCLEOTIDE SEQUENCE [LARGE SCALE GENOMIC DNA]</scope>
</reference>
<dbReference type="PANTHER" id="PTHR12532">
    <property type="entry name" value="TRANSLATIONAL ACTIVATOR OF CYTOCHROME C OXIDASE 1"/>
    <property type="match status" value="1"/>
</dbReference>
<dbReference type="Gene3D" id="1.10.10.200">
    <property type="match status" value="1"/>
</dbReference>
<name>A0A1F6BQX6_9BACT</name>
<dbReference type="InterPro" id="IPR029072">
    <property type="entry name" value="YebC-like"/>
</dbReference>
<keyword evidence="3" id="KW-0804">Transcription</keyword>